<dbReference type="SUPFAM" id="SSF52540">
    <property type="entry name" value="P-loop containing nucleoside triphosphate hydrolases"/>
    <property type="match status" value="1"/>
</dbReference>
<evidence type="ECO:0000256" key="5">
    <source>
        <dbReference type="ARBA" id="ARBA00022454"/>
    </source>
</evidence>
<evidence type="ECO:0000256" key="6">
    <source>
        <dbReference type="ARBA" id="ARBA00022741"/>
    </source>
</evidence>
<evidence type="ECO:0000313" key="13">
    <source>
        <dbReference type="EMBL" id="KAF7723238.1"/>
    </source>
</evidence>
<evidence type="ECO:0000256" key="7">
    <source>
        <dbReference type="ARBA" id="ARBA00022840"/>
    </source>
</evidence>
<dbReference type="EMBL" id="JABAYA010000159">
    <property type="protein sequence ID" value="KAF7723238.1"/>
    <property type="molecule type" value="Genomic_DNA"/>
</dbReference>
<feature type="coiled-coil region" evidence="10">
    <location>
        <begin position="869"/>
        <end position="931"/>
    </location>
</feature>
<keyword evidence="14" id="KW-1185">Reference proteome</keyword>
<reference evidence="13" key="1">
    <citation type="submission" date="2020-01" db="EMBL/GenBank/DDBJ databases">
        <title>Genome Sequencing of Three Apophysomyces-Like Fungal Strains Confirms a Novel Fungal Genus in the Mucoromycota with divergent Burkholderia-like Endosymbiotic Bacteria.</title>
        <authorList>
            <person name="Stajich J.E."/>
            <person name="Macias A.M."/>
            <person name="Carter-House D."/>
            <person name="Lovett B."/>
            <person name="Kasson L.R."/>
            <person name="Berry K."/>
            <person name="Grigoriev I."/>
            <person name="Chang Y."/>
            <person name="Spatafora J."/>
            <person name="Kasson M.T."/>
        </authorList>
    </citation>
    <scope>NUCLEOTIDE SEQUENCE</scope>
    <source>
        <strain evidence="13">NRRL A-21654</strain>
    </source>
</reference>
<keyword evidence="6" id="KW-0547">Nucleotide-binding</keyword>
<keyword evidence="5" id="KW-0158">Chromosome</keyword>
<dbReference type="Gene3D" id="3.40.50.300">
    <property type="entry name" value="P-loop containing nucleotide triphosphate hydrolases"/>
    <property type="match status" value="2"/>
</dbReference>
<dbReference type="GO" id="GO:0003697">
    <property type="term" value="F:single-stranded DNA binding"/>
    <property type="evidence" value="ECO:0007669"/>
    <property type="project" value="TreeGrafter"/>
</dbReference>
<proteinExistence type="inferred from homology"/>
<comment type="caution">
    <text evidence="13">The sequence shown here is derived from an EMBL/GenBank/DDBJ whole genome shotgun (WGS) entry which is preliminary data.</text>
</comment>
<feature type="compositionally biased region" description="Basic and acidic residues" evidence="11">
    <location>
        <begin position="359"/>
        <end position="372"/>
    </location>
</feature>
<sequence length="1099" mass="125825">MAKRCVDSEIEGLHASDSESAHESKRIRLESSDEDEEEDAPLPVGDDGYVEGSIVKITLRNFVTYDYCEFTPGPQLNMIIGPNGTGKSTIVCAIALGLGGAPSLLGRAKNIAEFVQTGEDEAMIKIELKKTSGRNVIIQRNIQKTNNSTSWKLNGRSTTQKEVLSVIARLNIQVDNLCQFLPQDKVAEFAQLSPAQLLERTQIAAGEKDLTNWQNKLIAWRGEQKSLASSHTSNQSHLKTLIERNQALEKDVQKMKEREEILKTVALLQAKLPLAKYSDAKKLHEEAKEDERQKLAVVRQLEIETEPVLSVVREHENAERSARETKDKFLLAVRKNDELLKKITDDIESSKNTSNAAKSEIKSLQKRKDNRKAEIASLEAKVAKMESQMSAEPPAADTSNIQAELDALRRKVNEVDEKLQSIGYEAENTRRQKTILARSKDQKDKELEEHNNAIKMRLIGMRRFNQDTVEAYQWLQKNRSMFKGRIHGPIVMTLNLKDSRYADAVESALGGEKGPHLRTFICETKEDYELFTRETVDKMGLRLTVGWPDTVQRSDIETPMTDEELKRRYGLDHFVVNLLTGPQIVLDYLCVQAKINLMPVSLNVVNEAKLADEGTFMRYIMNDSVYETKRYSYGTGGNQTTVRKIRRATLLTDSASREAKAKIMSSIEELNKQISEIDQRSENFRSQMNQLRHQKEEYNHKKEDLQTQKRDLSQRHVQWEKGMRALQHLKEDLVRKKNRPDDDDQEIKRFEETVISEAVRRGRLAVKQKELVTRYVESVLKRNVVSLEALQSAAKLDCVKLFSRKQMEKLNQAKIEHQEAARITEERKKKALGYYREAQKAGENIMEELAEEFKEIFEKWSRDDHIETQIELEDAINAAQARANALKSSAPGAMEQYKARVLEIKRLTSKIEEDTGKLDKLSKKIEEVKAQWEPRLVRIVSRISDKFSEALQRIGCAGEVGVSRHEDFDKWGIEIRVKFRDHEKLQLLTGQRQSGGERAVSTILYLMSLQDLAKAPFRVVDEINQGMDPRNERMIHEQIVRGASKPGTAQYFLITPKLLPDLYYNERMRVCCIYNGEWQPERMKPVSEYLRNARTAAVA</sequence>
<evidence type="ECO:0000256" key="9">
    <source>
        <dbReference type="ARBA" id="ARBA00023242"/>
    </source>
</evidence>
<dbReference type="GO" id="GO:0005634">
    <property type="term" value="C:nucleus"/>
    <property type="evidence" value="ECO:0007669"/>
    <property type="project" value="UniProtKB-SubCell"/>
</dbReference>
<dbReference type="PANTHER" id="PTHR45916">
    <property type="entry name" value="STRUCTURAL MAINTENANCE OF CHROMOSOMES PROTEIN 5"/>
    <property type="match status" value="1"/>
</dbReference>
<gene>
    <name evidence="13" type="primary">SMC5</name>
    <name evidence="13" type="ORF">EC973_002176</name>
</gene>
<evidence type="ECO:0000256" key="8">
    <source>
        <dbReference type="ARBA" id="ARBA00023054"/>
    </source>
</evidence>
<keyword evidence="9" id="KW-0539">Nucleus</keyword>
<feature type="coiled-coil region" evidence="10">
    <location>
        <begin position="238"/>
        <end position="294"/>
    </location>
</feature>
<name>A0A8H7BNY9_9FUNG</name>
<organism evidence="13 14">
    <name type="scientific">Apophysomyces ossiformis</name>
    <dbReference type="NCBI Taxonomy" id="679940"/>
    <lineage>
        <taxon>Eukaryota</taxon>
        <taxon>Fungi</taxon>
        <taxon>Fungi incertae sedis</taxon>
        <taxon>Mucoromycota</taxon>
        <taxon>Mucoromycotina</taxon>
        <taxon>Mucoromycetes</taxon>
        <taxon>Mucorales</taxon>
        <taxon>Mucorineae</taxon>
        <taxon>Mucoraceae</taxon>
        <taxon>Apophysomyces</taxon>
    </lineage>
</organism>
<dbReference type="InterPro" id="IPR027417">
    <property type="entry name" value="P-loop_NTPase"/>
</dbReference>
<evidence type="ECO:0000256" key="11">
    <source>
        <dbReference type="SAM" id="MobiDB-lite"/>
    </source>
</evidence>
<dbReference type="OrthoDB" id="10254973at2759"/>
<dbReference type="GO" id="GO:0030915">
    <property type="term" value="C:Smc5-Smc6 complex"/>
    <property type="evidence" value="ECO:0007669"/>
    <property type="project" value="TreeGrafter"/>
</dbReference>
<dbReference type="FunFam" id="3.40.50.300:FF:001301">
    <property type="entry name" value="Structural maintenance of chromosomes 5"/>
    <property type="match status" value="1"/>
</dbReference>
<evidence type="ECO:0000259" key="12">
    <source>
        <dbReference type="Pfam" id="PF02463"/>
    </source>
</evidence>
<dbReference type="Gene3D" id="1.10.287.1490">
    <property type="match status" value="1"/>
</dbReference>
<comment type="similarity">
    <text evidence="3">Belongs to the SMC family. SMC5 subfamily.</text>
</comment>
<keyword evidence="7" id="KW-0067">ATP-binding</keyword>
<comment type="subcellular location">
    <subcellularLocation>
        <location evidence="2">Chromosome</location>
    </subcellularLocation>
    <subcellularLocation>
        <location evidence="1">Nucleus</location>
    </subcellularLocation>
</comment>
<evidence type="ECO:0000256" key="1">
    <source>
        <dbReference type="ARBA" id="ARBA00004123"/>
    </source>
</evidence>
<dbReference type="AlphaFoldDB" id="A0A8H7BNY9"/>
<evidence type="ECO:0000256" key="10">
    <source>
        <dbReference type="SAM" id="Coils"/>
    </source>
</evidence>
<dbReference type="GO" id="GO:0000724">
    <property type="term" value="P:double-strand break repair via homologous recombination"/>
    <property type="evidence" value="ECO:0007669"/>
    <property type="project" value="TreeGrafter"/>
</dbReference>
<keyword evidence="8 10" id="KW-0175">Coiled coil</keyword>
<evidence type="ECO:0000313" key="14">
    <source>
        <dbReference type="Proteomes" id="UP000605846"/>
    </source>
</evidence>
<feature type="domain" description="RecF/RecN/SMC N-terminal" evidence="12">
    <location>
        <begin position="54"/>
        <end position="1055"/>
    </location>
</feature>
<dbReference type="Proteomes" id="UP000605846">
    <property type="component" value="Unassembled WGS sequence"/>
</dbReference>
<evidence type="ECO:0000256" key="2">
    <source>
        <dbReference type="ARBA" id="ARBA00004286"/>
    </source>
</evidence>
<dbReference type="InterPro" id="IPR003395">
    <property type="entry name" value="RecF/RecN/SMC_N"/>
</dbReference>
<protein>
    <recommendedName>
        <fullName evidence="4">Structural maintenance of chromosomes protein 5</fullName>
    </recommendedName>
</protein>
<dbReference type="GO" id="GO:0005524">
    <property type="term" value="F:ATP binding"/>
    <property type="evidence" value="ECO:0007669"/>
    <property type="project" value="UniProtKB-KW"/>
</dbReference>
<feature type="region of interest" description="Disordered" evidence="11">
    <location>
        <begin position="1"/>
        <end position="45"/>
    </location>
</feature>
<feature type="region of interest" description="Disordered" evidence="11">
    <location>
        <begin position="348"/>
        <end position="372"/>
    </location>
</feature>
<evidence type="ECO:0000256" key="3">
    <source>
        <dbReference type="ARBA" id="ARBA00010171"/>
    </source>
</evidence>
<evidence type="ECO:0000256" key="4">
    <source>
        <dbReference type="ARBA" id="ARBA00018687"/>
    </source>
</evidence>
<feature type="coiled-coil region" evidence="10">
    <location>
        <begin position="660"/>
        <end position="715"/>
    </location>
</feature>
<accession>A0A8H7BNY9</accession>
<feature type="compositionally biased region" description="Basic and acidic residues" evidence="11">
    <location>
        <begin position="1"/>
        <end position="31"/>
    </location>
</feature>
<dbReference type="Pfam" id="PF02463">
    <property type="entry name" value="SMC_N"/>
    <property type="match status" value="1"/>
</dbReference>
<dbReference type="PANTHER" id="PTHR45916:SF1">
    <property type="entry name" value="STRUCTURAL MAINTENANCE OF CHROMOSOMES PROTEIN 5"/>
    <property type="match status" value="1"/>
</dbReference>